<organism evidence="2 3">
    <name type="scientific">Streptomyces incanus</name>
    <dbReference type="NCBI Taxonomy" id="887453"/>
    <lineage>
        <taxon>Bacteria</taxon>
        <taxon>Bacillati</taxon>
        <taxon>Actinomycetota</taxon>
        <taxon>Actinomycetes</taxon>
        <taxon>Kitasatosporales</taxon>
        <taxon>Streptomycetaceae</taxon>
        <taxon>Streptomyces</taxon>
    </lineage>
</organism>
<dbReference type="EMBL" id="JBHSPC010000032">
    <property type="protein sequence ID" value="MFC5670826.1"/>
    <property type="molecule type" value="Genomic_DNA"/>
</dbReference>
<name>A0ABW0XPE4_9ACTN</name>
<evidence type="ECO:0000256" key="1">
    <source>
        <dbReference type="SAM" id="MobiDB-lite"/>
    </source>
</evidence>
<accession>A0ABW0XPE4</accession>
<comment type="caution">
    <text evidence="2">The sequence shown here is derived from an EMBL/GenBank/DDBJ whole genome shotgun (WGS) entry which is preliminary data.</text>
</comment>
<reference evidence="3" key="1">
    <citation type="journal article" date="2019" name="Int. J. Syst. Evol. Microbiol.">
        <title>The Global Catalogue of Microorganisms (GCM) 10K type strain sequencing project: providing services to taxonomists for standard genome sequencing and annotation.</title>
        <authorList>
            <consortium name="The Broad Institute Genomics Platform"/>
            <consortium name="The Broad Institute Genome Sequencing Center for Infectious Disease"/>
            <person name="Wu L."/>
            <person name="Ma J."/>
        </authorList>
    </citation>
    <scope>NUCLEOTIDE SEQUENCE [LARGE SCALE GENOMIC DNA]</scope>
    <source>
        <strain evidence="3">JCM 13852</strain>
    </source>
</reference>
<keyword evidence="3" id="KW-1185">Reference proteome</keyword>
<dbReference type="RefSeq" id="WP_381209792.1">
    <property type="nucleotide sequence ID" value="NZ_JBHSPC010000032.1"/>
</dbReference>
<evidence type="ECO:0000313" key="2">
    <source>
        <dbReference type="EMBL" id="MFC5670826.1"/>
    </source>
</evidence>
<feature type="region of interest" description="Disordered" evidence="1">
    <location>
        <begin position="1"/>
        <end position="49"/>
    </location>
</feature>
<evidence type="ECO:0000313" key="3">
    <source>
        <dbReference type="Proteomes" id="UP001596183"/>
    </source>
</evidence>
<gene>
    <name evidence="2" type="ORF">ACFP2V_12095</name>
</gene>
<dbReference type="Proteomes" id="UP001596183">
    <property type="component" value="Unassembled WGS sequence"/>
</dbReference>
<sequence>MPEQINAQQLAGMSPSEIDRAQRAGQLSDYMNAPTSHARPYTVPTDPATGRPVVQLSAAEVAALPAEGKVAALNAGQLVAHLAGDDDPVKPEPEAPARANFQFGDEHVALMSSEDLAQFRAEGKLVDYDAAHPEGSSGQPAGGAEL</sequence>
<protein>
    <submittedName>
        <fullName evidence="2">Uncharacterized protein</fullName>
    </submittedName>
</protein>
<proteinExistence type="predicted"/>
<feature type="compositionally biased region" description="Polar residues" evidence="1">
    <location>
        <begin position="1"/>
        <end position="11"/>
    </location>
</feature>